<dbReference type="EMBL" id="JAHQIW010006052">
    <property type="protein sequence ID" value="KAJ1367962.1"/>
    <property type="molecule type" value="Genomic_DNA"/>
</dbReference>
<organism evidence="1 2">
    <name type="scientific">Parelaphostrongylus tenuis</name>
    <name type="common">Meningeal worm</name>
    <dbReference type="NCBI Taxonomy" id="148309"/>
    <lineage>
        <taxon>Eukaryota</taxon>
        <taxon>Metazoa</taxon>
        <taxon>Ecdysozoa</taxon>
        <taxon>Nematoda</taxon>
        <taxon>Chromadorea</taxon>
        <taxon>Rhabditida</taxon>
        <taxon>Rhabditina</taxon>
        <taxon>Rhabditomorpha</taxon>
        <taxon>Strongyloidea</taxon>
        <taxon>Metastrongylidae</taxon>
        <taxon>Parelaphostrongylus</taxon>
    </lineage>
</organism>
<reference evidence="1" key="1">
    <citation type="submission" date="2021-06" db="EMBL/GenBank/DDBJ databases">
        <title>Parelaphostrongylus tenuis whole genome reference sequence.</title>
        <authorList>
            <person name="Garwood T.J."/>
            <person name="Larsen P.A."/>
            <person name="Fountain-Jones N.M."/>
            <person name="Garbe J.R."/>
            <person name="Macchietto M.G."/>
            <person name="Kania S.A."/>
            <person name="Gerhold R.W."/>
            <person name="Richards J.E."/>
            <person name="Wolf T.M."/>
        </authorList>
    </citation>
    <scope>NUCLEOTIDE SEQUENCE</scope>
    <source>
        <strain evidence="1">MNPRO001-30</strain>
        <tissue evidence="1">Meninges</tissue>
    </source>
</reference>
<dbReference type="AlphaFoldDB" id="A0AAD5R1W7"/>
<dbReference type="Proteomes" id="UP001196413">
    <property type="component" value="Unassembled WGS sequence"/>
</dbReference>
<gene>
    <name evidence="1" type="ORF">KIN20_029000</name>
</gene>
<proteinExistence type="predicted"/>
<keyword evidence="2" id="KW-1185">Reference proteome</keyword>
<evidence type="ECO:0000313" key="2">
    <source>
        <dbReference type="Proteomes" id="UP001196413"/>
    </source>
</evidence>
<comment type="caution">
    <text evidence="1">The sequence shown here is derived from an EMBL/GenBank/DDBJ whole genome shotgun (WGS) entry which is preliminary data.</text>
</comment>
<name>A0AAD5R1W7_PARTN</name>
<protein>
    <submittedName>
        <fullName evidence="1">Uncharacterized protein</fullName>
    </submittedName>
</protein>
<sequence length="103" mass="11919">MLKLMSSTALANMKTHFDIHDWMVRPSLGSPNHYPIGVEDVNEALKRRRQCAVYIFEPPKKLLKPYSRRWMRLVTGGTRTQREMTAAAHFFIARLSIVREGSC</sequence>
<accession>A0AAD5R1W7</accession>
<evidence type="ECO:0000313" key="1">
    <source>
        <dbReference type="EMBL" id="KAJ1367962.1"/>
    </source>
</evidence>